<accession>A0A1X9I9K7</accession>
<gene>
    <name evidence="1" type="ORF">vB_SscM-1_049</name>
</gene>
<proteinExistence type="predicted"/>
<dbReference type="Proteomes" id="UP000224459">
    <property type="component" value="Segment"/>
</dbReference>
<evidence type="ECO:0000313" key="1">
    <source>
        <dbReference type="EMBL" id="ANT44712.1"/>
    </source>
</evidence>
<evidence type="ECO:0000313" key="2">
    <source>
        <dbReference type="Proteomes" id="UP000224459"/>
    </source>
</evidence>
<reference evidence="2" key="1">
    <citation type="submission" date="2016-04" db="EMBL/GenBank/DDBJ databases">
        <authorList>
            <person name="Gasior T."/>
        </authorList>
    </citation>
    <scope>NUCLEOTIDE SEQUENCE [LARGE SCALE GENOMIC DNA]</scope>
</reference>
<organism evidence="1 2">
    <name type="scientific">Staphylococcus phage vB_SscM-1</name>
    <dbReference type="NCBI Taxonomy" id="1868844"/>
    <lineage>
        <taxon>Viruses</taxon>
        <taxon>Duplodnaviria</taxon>
        <taxon>Heunggongvirae</taxon>
        <taxon>Uroviricota</taxon>
        <taxon>Caudoviricetes</taxon>
        <taxon>Herelleviridae</taxon>
        <taxon>Twortvirinae</taxon>
        <taxon>Sciuriunavirus</taxon>
        <taxon>Sciuriunavirus SscM1</taxon>
    </lineage>
</organism>
<protein>
    <submittedName>
        <fullName evidence="1">Uncharacterized protein</fullName>
    </submittedName>
</protein>
<name>A0A1X9I9K7_9CAUD</name>
<keyword evidence="2" id="KW-1185">Reference proteome</keyword>
<sequence length="179" mass="19931">MAKNLLLYDKYNKVINTTMDVKGTTGYITIENLIPDTDYPEGEFYVGWEVEGKILPKATVPEFTTLRQMREKLVIVYFSDLTEQQLVDIKGDSAYKVALDNGFNGTQKEWLESLKGEQGEQGEPGKPGRDGVDITEGGSAYEIALAEGFQGTREEWLESLKGEPGEPGEKVTQVKMVLV</sequence>
<dbReference type="EMBL" id="KX171212">
    <property type="protein sequence ID" value="ANT44712.1"/>
    <property type="molecule type" value="Genomic_DNA"/>
</dbReference>